<proteinExistence type="predicted"/>
<evidence type="ECO:0000313" key="1">
    <source>
        <dbReference type="EMBL" id="HJA78875.1"/>
    </source>
</evidence>
<dbReference type="Proteomes" id="UP000823821">
    <property type="component" value="Unassembled WGS sequence"/>
</dbReference>
<gene>
    <name evidence="1" type="ORF">H9784_04800</name>
</gene>
<reference evidence="1" key="2">
    <citation type="submission" date="2021-04" db="EMBL/GenBank/DDBJ databases">
        <authorList>
            <person name="Gilroy R."/>
        </authorList>
    </citation>
    <scope>NUCLEOTIDE SEQUENCE</scope>
    <source>
        <strain evidence="1">5032</strain>
    </source>
</reference>
<name>A0A9D2HL25_9BACT</name>
<reference evidence="1" key="1">
    <citation type="journal article" date="2021" name="PeerJ">
        <title>Extensive microbial diversity within the chicken gut microbiome revealed by metagenomics and culture.</title>
        <authorList>
            <person name="Gilroy R."/>
            <person name="Ravi A."/>
            <person name="Getino M."/>
            <person name="Pursley I."/>
            <person name="Horton D.L."/>
            <person name="Alikhan N.F."/>
            <person name="Baker D."/>
            <person name="Gharbi K."/>
            <person name="Hall N."/>
            <person name="Watson M."/>
            <person name="Adriaenssens E.M."/>
            <person name="Foster-Nyarko E."/>
            <person name="Jarju S."/>
            <person name="Secka A."/>
            <person name="Antonio M."/>
            <person name="Oren A."/>
            <person name="Chaudhuri R.R."/>
            <person name="La Ragione R."/>
            <person name="Hildebrand F."/>
            <person name="Pallen M.J."/>
        </authorList>
    </citation>
    <scope>NUCLEOTIDE SEQUENCE</scope>
    <source>
        <strain evidence="1">5032</strain>
    </source>
</reference>
<comment type="caution">
    <text evidence="1">The sequence shown here is derived from an EMBL/GenBank/DDBJ whole genome shotgun (WGS) entry which is preliminary data.</text>
</comment>
<sequence>MENSANTLQLRLRNCIQTILELEPQMHDSGLEQVFARELDALRAFLEQVDGMTLVEADVCRLETATAVFLSELRPSMGTVARGVVQ</sequence>
<dbReference type="AlphaFoldDB" id="A0A9D2HL25"/>
<dbReference type="EMBL" id="DWZD01000032">
    <property type="protein sequence ID" value="HJA78875.1"/>
    <property type="molecule type" value="Genomic_DNA"/>
</dbReference>
<evidence type="ECO:0000313" key="2">
    <source>
        <dbReference type="Proteomes" id="UP000823821"/>
    </source>
</evidence>
<organism evidence="1 2">
    <name type="scientific">Candidatus Desulfovibrio intestinavium</name>
    <dbReference type="NCBI Taxonomy" id="2838534"/>
    <lineage>
        <taxon>Bacteria</taxon>
        <taxon>Pseudomonadati</taxon>
        <taxon>Thermodesulfobacteriota</taxon>
        <taxon>Desulfovibrionia</taxon>
        <taxon>Desulfovibrionales</taxon>
        <taxon>Desulfovibrionaceae</taxon>
        <taxon>Desulfovibrio</taxon>
    </lineage>
</organism>
<protein>
    <submittedName>
        <fullName evidence="1">Uncharacterized protein</fullName>
    </submittedName>
</protein>
<accession>A0A9D2HL25</accession>